<organism evidence="2">
    <name type="scientific">viral metagenome</name>
    <dbReference type="NCBI Taxonomy" id="1070528"/>
    <lineage>
        <taxon>unclassified sequences</taxon>
        <taxon>metagenomes</taxon>
        <taxon>organismal metagenomes</taxon>
    </lineage>
</organism>
<dbReference type="EMBL" id="MT144230">
    <property type="protein sequence ID" value="QJA51000.1"/>
    <property type="molecule type" value="Genomic_DNA"/>
</dbReference>
<name>A0A6H1ZUX0_9ZZZZ</name>
<reference evidence="2" key="1">
    <citation type="submission" date="2020-03" db="EMBL/GenBank/DDBJ databases">
        <title>The deep terrestrial virosphere.</title>
        <authorList>
            <person name="Holmfeldt K."/>
            <person name="Nilsson E."/>
            <person name="Simone D."/>
            <person name="Lopez-Fernandez M."/>
            <person name="Wu X."/>
            <person name="de Brujin I."/>
            <person name="Lundin D."/>
            <person name="Andersson A."/>
            <person name="Bertilsson S."/>
            <person name="Dopson M."/>
        </authorList>
    </citation>
    <scope>NUCLEOTIDE SEQUENCE</scope>
    <source>
        <strain evidence="2">TM448A01939</strain>
    </source>
</reference>
<dbReference type="AlphaFoldDB" id="A0A6H1ZUX0"/>
<protein>
    <submittedName>
        <fullName evidence="2">Uncharacterized protein</fullName>
    </submittedName>
</protein>
<feature type="coiled-coil region" evidence="1">
    <location>
        <begin position="33"/>
        <end position="60"/>
    </location>
</feature>
<keyword evidence="1" id="KW-0175">Coiled coil</keyword>
<gene>
    <name evidence="2" type="ORF">TM448A01939_0011</name>
</gene>
<evidence type="ECO:0000256" key="1">
    <source>
        <dbReference type="SAM" id="Coils"/>
    </source>
</evidence>
<sequence length="89" mass="10333">MMILYCQCWTNYSITMAQNDKKAPETAPLVDLRAEAAENLNKIEADLSEAEKDLDALEKIGMDVTRLRERVDWAKNARKIIMERFAERK</sequence>
<proteinExistence type="predicted"/>
<evidence type="ECO:0000313" key="2">
    <source>
        <dbReference type="EMBL" id="QJA51000.1"/>
    </source>
</evidence>
<accession>A0A6H1ZUX0</accession>